<dbReference type="PROSITE" id="PS51257">
    <property type="entry name" value="PROKAR_LIPOPROTEIN"/>
    <property type="match status" value="1"/>
</dbReference>
<evidence type="ECO:0000313" key="2">
    <source>
        <dbReference type="EMBL" id="CAD9367714.1"/>
    </source>
</evidence>
<sequence length="125" mass="12806">MCLVARVLALAAVAAACTTHQDCSAGQWCGSCQQGQPDSCCTSPCVVRLSKAHSCLTCAGVMGCDYSAEYAQASCTCMAASTAKASCFDSLGPPTGNTRYCSSTSNGYRATGFVALSMAAILPRY</sequence>
<protein>
    <submittedName>
        <fullName evidence="2">Uncharacterized protein</fullName>
    </submittedName>
</protein>
<organism evidence="2">
    <name type="scientific">Alexandrium andersonii</name>
    <dbReference type="NCBI Taxonomy" id="327968"/>
    <lineage>
        <taxon>Eukaryota</taxon>
        <taxon>Sar</taxon>
        <taxon>Alveolata</taxon>
        <taxon>Dinophyceae</taxon>
        <taxon>Gonyaulacales</taxon>
        <taxon>Pyrocystaceae</taxon>
        <taxon>Alexandrium</taxon>
    </lineage>
</organism>
<keyword evidence="1" id="KW-0732">Signal</keyword>
<accession>A0A7S2F1H0</accession>
<feature type="signal peptide" evidence="1">
    <location>
        <begin position="1"/>
        <end position="16"/>
    </location>
</feature>
<name>A0A7S2F1H0_9DINO</name>
<reference evidence="2" key="1">
    <citation type="submission" date="2021-01" db="EMBL/GenBank/DDBJ databases">
        <authorList>
            <person name="Corre E."/>
            <person name="Pelletier E."/>
            <person name="Niang G."/>
            <person name="Scheremetjew M."/>
            <person name="Finn R."/>
            <person name="Kale V."/>
            <person name="Holt S."/>
            <person name="Cochrane G."/>
            <person name="Meng A."/>
            <person name="Brown T."/>
            <person name="Cohen L."/>
        </authorList>
    </citation>
    <scope>NUCLEOTIDE SEQUENCE</scope>
    <source>
        <strain evidence="2">CCMP2222</strain>
    </source>
</reference>
<gene>
    <name evidence="2" type="ORF">AAND1436_LOCUS3494</name>
</gene>
<evidence type="ECO:0000256" key="1">
    <source>
        <dbReference type="SAM" id="SignalP"/>
    </source>
</evidence>
<dbReference type="AlphaFoldDB" id="A0A7S2F1H0"/>
<feature type="chain" id="PRO_5030675167" evidence="1">
    <location>
        <begin position="17"/>
        <end position="125"/>
    </location>
</feature>
<proteinExistence type="predicted"/>
<dbReference type="EMBL" id="HBGQ01006961">
    <property type="protein sequence ID" value="CAD9367714.1"/>
    <property type="molecule type" value="Transcribed_RNA"/>
</dbReference>